<reference evidence="1 2" key="1">
    <citation type="submission" date="2016-12" db="EMBL/GenBank/DDBJ databases">
        <title>Characterization of two jumbo phages RP12 and RP31 infecting the phytopathogen Ralstonia solanacearum.</title>
        <authorList>
            <person name="Kawasaki T."/>
            <person name="Yoshikawa G."/>
            <person name="Ogata H."/>
            <person name="Yamada T."/>
        </authorList>
    </citation>
    <scope>NUCLEOTIDE SEQUENCE [LARGE SCALE GENOMIC DNA]</scope>
    <source>
        <strain evidence="1 2">RP12</strain>
    </source>
</reference>
<evidence type="ECO:0000313" key="1">
    <source>
        <dbReference type="EMBL" id="BAW19214.1"/>
    </source>
</evidence>
<proteinExistence type="predicted"/>
<protein>
    <submittedName>
        <fullName evidence="1">Uncharacterized protein</fullName>
    </submittedName>
</protein>
<dbReference type="EMBL" id="AP017924">
    <property type="protein sequence ID" value="BAW19214.1"/>
    <property type="molecule type" value="Genomic_DNA"/>
</dbReference>
<dbReference type="KEGG" id="vg:40074635"/>
<organism evidence="1 2">
    <name type="scientific">Ralstonia phage RP12</name>
    <dbReference type="NCBI Taxonomy" id="1923889"/>
    <lineage>
        <taxon>Viruses</taxon>
        <taxon>Duplodnaviria</taxon>
        <taxon>Heunggongvirae</taxon>
        <taxon>Uroviricota</taxon>
        <taxon>Caudoviricetes</taxon>
        <taxon>Chimalliviridae</taxon>
        <taxon>Ripduovirus</taxon>
        <taxon>Ripduovirus RP12</taxon>
    </lineage>
</organism>
<dbReference type="GeneID" id="40074635"/>
<dbReference type="RefSeq" id="YP_009598933.1">
    <property type="nucleotide sequence ID" value="NC_041911.1"/>
</dbReference>
<keyword evidence="2" id="KW-1185">Reference proteome</keyword>
<dbReference type="Proteomes" id="UP000222831">
    <property type="component" value="Segment"/>
</dbReference>
<dbReference type="InterPro" id="IPR024413">
    <property type="entry name" value="Phage_phiKZ_Orf92_int-head"/>
</dbReference>
<evidence type="ECO:0000313" key="2">
    <source>
        <dbReference type="Proteomes" id="UP000222831"/>
    </source>
</evidence>
<sequence length="442" mass="47322">MKQSFAKTMAALEEFAEDVNSEIVAEQPTDGEFEAETAGVDFPQESEDIDNDLAMITESAQGLEDIISLIDEAPGAPEAPLEPFVEKAVNVALESNDMAEAAGGAQKLLEDKSKKGVLEKVKAFAAKVWEMLRNFGKRIAQWVRETWARYTDRIVKNAAEAQKIIDQLKDLNTSTGAKIDDKGLLAKIATYKNVEVGEVLMAVSEHATDQGGKSAEILTKECRTCIDVVASGSSSAEGVMERFTDALAKAAGSYHEKATPAQAQAVKAGAGTETLLTKPFFGGYRAWVSYPDNWEALQYWNHGISKVDEVKPLNEVAAPNGEEIKAIAEYIVGLGQLVKIYQSNIGQLDALNKELDKAASKNRAAGEDSKQLKAMQAVVPRIIKGPQVAAYAYATSASTIALQYCQAAISAHRGDKSLGEKAGEAAAAAGNKVKGAFTKKGE</sequence>
<name>A0A1L7N1R5_9CAUD</name>
<dbReference type="Pfam" id="PF12699">
    <property type="entry name" value="phiKZ_IP"/>
    <property type="match status" value="1"/>
</dbReference>
<accession>A0A1L7N1R5</accession>